<evidence type="ECO:0000313" key="1">
    <source>
        <dbReference type="EMBL" id="NVP03162.1"/>
    </source>
</evidence>
<sequence length="105" mass="12242">MFNYIDINGCQIRIAQVFSDKHIFNKKDICLALNIKYKKNNQTSIDVVELTRLWLKSKNKIDDLYDILDSNKIDLASSVDVYPALDEEWQELQIAQIKAPKNHSE</sequence>
<evidence type="ECO:0000313" key="2">
    <source>
        <dbReference type="Proteomes" id="UP000533429"/>
    </source>
</evidence>
<dbReference type="Proteomes" id="UP000533429">
    <property type="component" value="Unassembled WGS sequence"/>
</dbReference>
<dbReference type="AlphaFoldDB" id="A0A850QX00"/>
<organism evidence="1 2">
    <name type="scientific">Photobacterium damselae subsp. damselae</name>
    <name type="common">Listonella damsela</name>
    <dbReference type="NCBI Taxonomy" id="85581"/>
    <lineage>
        <taxon>Bacteria</taxon>
        <taxon>Pseudomonadati</taxon>
        <taxon>Pseudomonadota</taxon>
        <taxon>Gammaproteobacteria</taxon>
        <taxon>Vibrionales</taxon>
        <taxon>Vibrionaceae</taxon>
        <taxon>Photobacterium</taxon>
    </lineage>
</organism>
<gene>
    <name evidence="1" type="ORF">HWA77_23425</name>
</gene>
<dbReference type="EMBL" id="JABXOR010001515">
    <property type="protein sequence ID" value="NVP03162.1"/>
    <property type="molecule type" value="Genomic_DNA"/>
</dbReference>
<accession>A0A850QX00</accession>
<comment type="caution">
    <text evidence="1">The sequence shown here is derived from an EMBL/GenBank/DDBJ whole genome shotgun (WGS) entry which is preliminary data.</text>
</comment>
<reference evidence="1 2" key="1">
    <citation type="submission" date="2020-06" db="EMBL/GenBank/DDBJ databases">
        <title>Photobacterium damselae subsp. damselae comparative genomics.</title>
        <authorList>
            <person name="Osorio C.R."/>
        </authorList>
    </citation>
    <scope>NUCLEOTIDE SEQUENCE [LARGE SCALE GENOMIC DNA]</scope>
    <source>
        <strain evidence="1 2">TW250/03</strain>
    </source>
</reference>
<protein>
    <submittedName>
        <fullName evidence="1">Uncharacterized protein</fullName>
    </submittedName>
</protein>
<name>A0A850QX00_PHODD</name>
<proteinExistence type="predicted"/>